<dbReference type="InterPro" id="IPR016181">
    <property type="entry name" value="Acyl_CoA_acyltransferase"/>
</dbReference>
<dbReference type="Proteomes" id="UP000468707">
    <property type="component" value="Unassembled WGS sequence"/>
</dbReference>
<dbReference type="Gene3D" id="3.40.630.30">
    <property type="match status" value="1"/>
</dbReference>
<sequence length="172" mass="20247">MALTLRACTHADLDALVNISKETFTAAFEKDNDPKDFQDYLQKAFRPDKMASELNDANSLFYFIFEGKELVGYFKLNLNESQTDIKDPRAVEIERIYVLESHQGKQIGAWMLQEIIRMGKKLGKTFIWLGVWERNPKAIRFYQRHGFEKFAEHPYYIGTDKQTDWLLRLDLQ</sequence>
<dbReference type="CDD" id="cd04301">
    <property type="entry name" value="NAT_SF"/>
    <property type="match status" value="1"/>
</dbReference>
<dbReference type="PANTHER" id="PTHR43420:SF12">
    <property type="entry name" value="N-ACETYLTRANSFERASE DOMAIN-CONTAINING PROTEIN"/>
    <property type="match status" value="1"/>
</dbReference>
<comment type="caution">
    <text evidence="4">The sequence shown here is derived from an EMBL/GenBank/DDBJ whole genome shotgun (WGS) entry which is preliminary data.</text>
</comment>
<dbReference type="PANTHER" id="PTHR43420">
    <property type="entry name" value="ACETYLTRANSFERASE"/>
    <property type="match status" value="1"/>
</dbReference>
<keyword evidence="5" id="KW-1185">Reference proteome</keyword>
<evidence type="ECO:0000256" key="2">
    <source>
        <dbReference type="ARBA" id="ARBA00023315"/>
    </source>
</evidence>
<evidence type="ECO:0000313" key="4">
    <source>
        <dbReference type="EMBL" id="NDV42199.1"/>
    </source>
</evidence>
<gene>
    <name evidence="4" type="ORF">GTK07_02580</name>
</gene>
<evidence type="ECO:0000256" key="1">
    <source>
        <dbReference type="ARBA" id="ARBA00022679"/>
    </source>
</evidence>
<dbReference type="Pfam" id="PF00583">
    <property type="entry name" value="Acetyltransf_1"/>
    <property type="match status" value="1"/>
</dbReference>
<keyword evidence="1 4" id="KW-0808">Transferase</keyword>
<feature type="domain" description="N-acetyltransferase" evidence="3">
    <location>
        <begin position="3"/>
        <end position="172"/>
    </location>
</feature>
<proteinExistence type="predicted"/>
<evidence type="ECO:0000259" key="3">
    <source>
        <dbReference type="PROSITE" id="PS51186"/>
    </source>
</evidence>
<dbReference type="RefSeq" id="WP_163632733.1">
    <property type="nucleotide sequence ID" value="NZ_JAAAMI010000001.1"/>
</dbReference>
<dbReference type="PROSITE" id="PS51186">
    <property type="entry name" value="GNAT"/>
    <property type="match status" value="1"/>
</dbReference>
<dbReference type="EMBL" id="JAAAMI010000001">
    <property type="protein sequence ID" value="NDV42199.1"/>
    <property type="molecule type" value="Genomic_DNA"/>
</dbReference>
<name>A0A6I5KR91_9FLAO</name>
<organism evidence="4 5">
    <name type="scientific">Flagellimonas sediminis</name>
    <dbReference type="NCBI Taxonomy" id="2696468"/>
    <lineage>
        <taxon>Bacteria</taxon>
        <taxon>Pseudomonadati</taxon>
        <taxon>Bacteroidota</taxon>
        <taxon>Flavobacteriia</taxon>
        <taxon>Flavobacteriales</taxon>
        <taxon>Flavobacteriaceae</taxon>
        <taxon>Flagellimonas</taxon>
    </lineage>
</organism>
<accession>A0A6I5KR91</accession>
<protein>
    <submittedName>
        <fullName evidence="4">GNAT family N-acetyltransferase</fullName>
    </submittedName>
</protein>
<dbReference type="GO" id="GO:0016747">
    <property type="term" value="F:acyltransferase activity, transferring groups other than amino-acyl groups"/>
    <property type="evidence" value="ECO:0007669"/>
    <property type="project" value="InterPro"/>
</dbReference>
<dbReference type="SUPFAM" id="SSF55729">
    <property type="entry name" value="Acyl-CoA N-acyltransferases (Nat)"/>
    <property type="match status" value="1"/>
</dbReference>
<evidence type="ECO:0000313" key="5">
    <source>
        <dbReference type="Proteomes" id="UP000468707"/>
    </source>
</evidence>
<dbReference type="InterPro" id="IPR000182">
    <property type="entry name" value="GNAT_dom"/>
</dbReference>
<dbReference type="AlphaFoldDB" id="A0A6I5KR91"/>
<keyword evidence="2" id="KW-0012">Acyltransferase</keyword>
<dbReference type="InterPro" id="IPR050680">
    <property type="entry name" value="YpeA/RimI_acetyltransf"/>
</dbReference>
<reference evidence="4 5" key="1">
    <citation type="submission" date="2020-01" db="EMBL/GenBank/DDBJ databases">
        <title>Muricauda sediminis sp.nov. 40Bstr401.</title>
        <authorList>
            <person name="Xue Z."/>
            <person name="Zhu S."/>
            <person name="Ren N."/>
            <person name="Chen T."/>
            <person name="Chen X."/>
            <person name="Chen J."/>
            <person name="Yang J."/>
        </authorList>
    </citation>
    <scope>NUCLEOTIDE SEQUENCE [LARGE SCALE GENOMIC DNA]</scope>
    <source>
        <strain evidence="4 5">40Bstr401</strain>
    </source>
</reference>